<dbReference type="Proteomes" id="UP000821866">
    <property type="component" value="Chromosome 1"/>
</dbReference>
<dbReference type="SMR" id="A0A9J6F8N0"/>
<dbReference type="InterPro" id="IPR042089">
    <property type="entry name" value="Peptidase_M13_dom_2"/>
</dbReference>
<dbReference type="VEuPathDB" id="VectorBase:LOC119186396"/>
<dbReference type="Gene3D" id="1.10.1380.10">
    <property type="entry name" value="Neutral endopeptidase , domain2"/>
    <property type="match status" value="1"/>
</dbReference>
<dbReference type="EMBL" id="JABSTU010000001">
    <property type="protein sequence ID" value="KAH8042495.1"/>
    <property type="molecule type" value="Genomic_DNA"/>
</dbReference>
<dbReference type="PROSITE" id="PS51885">
    <property type="entry name" value="NEPRILYSIN"/>
    <property type="match status" value="1"/>
</dbReference>
<dbReference type="SUPFAM" id="SSF55486">
    <property type="entry name" value="Metalloproteases ('zincins'), catalytic domain"/>
    <property type="match status" value="1"/>
</dbReference>
<dbReference type="InterPro" id="IPR000718">
    <property type="entry name" value="Peptidase_M13"/>
</dbReference>
<evidence type="ECO:0000313" key="2">
    <source>
        <dbReference type="Proteomes" id="UP000821866"/>
    </source>
</evidence>
<keyword evidence="2" id="KW-1185">Reference proteome</keyword>
<reference evidence="1" key="1">
    <citation type="journal article" date="2020" name="Cell">
        <title>Large-Scale Comparative Analyses of Tick Genomes Elucidate Their Genetic Diversity and Vector Capacities.</title>
        <authorList>
            <consortium name="Tick Genome and Microbiome Consortium (TIGMIC)"/>
            <person name="Jia N."/>
            <person name="Wang J."/>
            <person name="Shi W."/>
            <person name="Du L."/>
            <person name="Sun Y."/>
            <person name="Zhan W."/>
            <person name="Jiang J.F."/>
            <person name="Wang Q."/>
            <person name="Zhang B."/>
            <person name="Ji P."/>
            <person name="Bell-Sakyi L."/>
            <person name="Cui X.M."/>
            <person name="Yuan T.T."/>
            <person name="Jiang B.G."/>
            <person name="Yang W.F."/>
            <person name="Lam T.T."/>
            <person name="Chang Q.C."/>
            <person name="Ding S.J."/>
            <person name="Wang X.J."/>
            <person name="Zhu J.G."/>
            <person name="Ruan X.D."/>
            <person name="Zhao L."/>
            <person name="Wei J.T."/>
            <person name="Ye R.Z."/>
            <person name="Que T.C."/>
            <person name="Du C.H."/>
            <person name="Zhou Y.H."/>
            <person name="Cheng J.X."/>
            <person name="Dai P.F."/>
            <person name="Guo W.B."/>
            <person name="Han X.H."/>
            <person name="Huang E.J."/>
            <person name="Li L.F."/>
            <person name="Wei W."/>
            <person name="Gao Y.C."/>
            <person name="Liu J.Z."/>
            <person name="Shao H.Z."/>
            <person name="Wang X."/>
            <person name="Wang C.C."/>
            <person name="Yang T.C."/>
            <person name="Huo Q.B."/>
            <person name="Li W."/>
            <person name="Chen H.Y."/>
            <person name="Chen S.E."/>
            <person name="Zhou L.G."/>
            <person name="Ni X.B."/>
            <person name="Tian J.H."/>
            <person name="Sheng Y."/>
            <person name="Liu T."/>
            <person name="Pan Y.S."/>
            <person name="Xia L.Y."/>
            <person name="Li J."/>
            <person name="Zhao F."/>
            <person name="Cao W.C."/>
        </authorList>
    </citation>
    <scope>NUCLEOTIDE SEQUENCE</scope>
    <source>
        <strain evidence="1">Rmic-2018</strain>
    </source>
</reference>
<accession>A0A9J6F8N0</accession>
<gene>
    <name evidence="1" type="ORF">HPB51_023543</name>
</gene>
<dbReference type="InterPro" id="IPR024079">
    <property type="entry name" value="MetalloPept_cat_dom_sf"/>
</dbReference>
<dbReference type="Gene3D" id="3.40.390.10">
    <property type="entry name" value="Collagenase (Catalytic Domain)"/>
    <property type="match status" value="1"/>
</dbReference>
<dbReference type="AlphaFoldDB" id="A0A9J6F8N0"/>
<comment type="caution">
    <text evidence="1">The sequence shown here is derived from an EMBL/GenBank/DDBJ whole genome shotgun (WGS) entry which is preliminary data.</text>
</comment>
<evidence type="ECO:0000313" key="1">
    <source>
        <dbReference type="EMBL" id="KAH8042495.1"/>
    </source>
</evidence>
<proteinExistence type="predicted"/>
<reference evidence="1" key="2">
    <citation type="submission" date="2021-09" db="EMBL/GenBank/DDBJ databases">
        <authorList>
            <person name="Jia N."/>
            <person name="Wang J."/>
            <person name="Shi W."/>
            <person name="Du L."/>
            <person name="Sun Y."/>
            <person name="Zhan W."/>
            <person name="Jiang J."/>
            <person name="Wang Q."/>
            <person name="Zhang B."/>
            <person name="Ji P."/>
            <person name="Sakyi L.B."/>
            <person name="Cui X."/>
            <person name="Yuan T."/>
            <person name="Jiang B."/>
            <person name="Yang W."/>
            <person name="Lam T.T.-Y."/>
            <person name="Chang Q."/>
            <person name="Ding S."/>
            <person name="Wang X."/>
            <person name="Zhu J."/>
            <person name="Ruan X."/>
            <person name="Zhao L."/>
            <person name="Wei J."/>
            <person name="Que T."/>
            <person name="Du C."/>
            <person name="Cheng J."/>
            <person name="Dai P."/>
            <person name="Han X."/>
            <person name="Huang E."/>
            <person name="Gao Y."/>
            <person name="Liu J."/>
            <person name="Shao H."/>
            <person name="Ye R."/>
            <person name="Li L."/>
            <person name="Wei W."/>
            <person name="Wang X."/>
            <person name="Wang C."/>
            <person name="Huo Q."/>
            <person name="Li W."/>
            <person name="Guo W."/>
            <person name="Chen H."/>
            <person name="Chen S."/>
            <person name="Zhou L."/>
            <person name="Zhou L."/>
            <person name="Ni X."/>
            <person name="Tian J."/>
            <person name="Zhou Y."/>
            <person name="Sheng Y."/>
            <person name="Liu T."/>
            <person name="Pan Y."/>
            <person name="Xia L."/>
            <person name="Li J."/>
            <person name="Zhao F."/>
            <person name="Cao W."/>
        </authorList>
    </citation>
    <scope>NUCLEOTIDE SEQUENCE</scope>
    <source>
        <strain evidence="1">Rmic-2018</strain>
        <tissue evidence="1">Larvae</tissue>
    </source>
</reference>
<organism evidence="1 2">
    <name type="scientific">Rhipicephalus microplus</name>
    <name type="common">Cattle tick</name>
    <name type="synonym">Boophilus microplus</name>
    <dbReference type="NCBI Taxonomy" id="6941"/>
    <lineage>
        <taxon>Eukaryota</taxon>
        <taxon>Metazoa</taxon>
        <taxon>Ecdysozoa</taxon>
        <taxon>Arthropoda</taxon>
        <taxon>Chelicerata</taxon>
        <taxon>Arachnida</taxon>
        <taxon>Acari</taxon>
        <taxon>Parasitiformes</taxon>
        <taxon>Ixodida</taxon>
        <taxon>Ixodoidea</taxon>
        <taxon>Ixodidae</taxon>
        <taxon>Rhipicephalinae</taxon>
        <taxon>Rhipicephalus</taxon>
        <taxon>Boophilus</taxon>
    </lineage>
</organism>
<protein>
    <submittedName>
        <fullName evidence="1">Uncharacterized protein</fullName>
    </submittedName>
</protein>
<name>A0A9J6F8N0_RHIMP</name>
<sequence length="224" mass="26242">MYESKSVGIRGLRYLVAWTFFRQLVEFAEPSMFLRGRTIADACLQHVKLVMRLAVITPYFQQATPLYMLFRTKVMESHIRQTYEKVLNSSTWLGSFIREKILNKLFNMKIYVGSPGRRRDPEFVEDVYKRYPDAPLDRLFPTWIKALSFTTQELWMDQTYPLYDESAVNALYYTAHNLVIITTGMMRGPFLYPYGPLALNYGGFGMVSPHFVLEYATLVVRDYN</sequence>
<dbReference type="GO" id="GO:0004222">
    <property type="term" value="F:metalloendopeptidase activity"/>
    <property type="evidence" value="ECO:0007669"/>
    <property type="project" value="InterPro"/>
</dbReference>
<dbReference type="GO" id="GO:0006508">
    <property type="term" value="P:proteolysis"/>
    <property type="evidence" value="ECO:0007669"/>
    <property type="project" value="InterPro"/>
</dbReference>